<accession>A0ABQ6FVG1</accession>
<comment type="caution">
    <text evidence="1">The sequence shown here is derived from an EMBL/GenBank/DDBJ whole genome shotgun (WGS) entry which is preliminary data.</text>
</comment>
<proteinExistence type="predicted"/>
<sequence length="88" mass="9002">MGTPAQRWRAGTTWAGVEDKGRGVVGARGLPSLALAARSTVEGRPYMGIAVSGGIAVFGGRSGFAILSFCKNMNGTQSEANSEPMDGV</sequence>
<evidence type="ECO:0000313" key="1">
    <source>
        <dbReference type="EMBL" id="GLV57683.1"/>
    </source>
</evidence>
<dbReference type="Proteomes" id="UP001344906">
    <property type="component" value="Unassembled WGS sequence"/>
</dbReference>
<name>A0ABQ6FVG1_9CHLR</name>
<gene>
    <name evidence="1" type="ORF">KDH_45190</name>
</gene>
<evidence type="ECO:0000313" key="2">
    <source>
        <dbReference type="Proteomes" id="UP001344906"/>
    </source>
</evidence>
<organism evidence="1 2">
    <name type="scientific">Dictyobacter halimunensis</name>
    <dbReference type="NCBI Taxonomy" id="3026934"/>
    <lineage>
        <taxon>Bacteria</taxon>
        <taxon>Bacillati</taxon>
        <taxon>Chloroflexota</taxon>
        <taxon>Ktedonobacteria</taxon>
        <taxon>Ktedonobacterales</taxon>
        <taxon>Dictyobacteraceae</taxon>
        <taxon>Dictyobacter</taxon>
    </lineage>
</organism>
<reference evidence="1 2" key="1">
    <citation type="submission" date="2023-02" db="EMBL/GenBank/DDBJ databases">
        <title>Dictyobacter halimunensis sp. nov., a new member of the class Ktedonobacteria from forest soil in a geothermal area.</title>
        <authorList>
            <person name="Rachmania M.K."/>
            <person name="Ningsih F."/>
            <person name="Sakai Y."/>
            <person name="Yabe S."/>
            <person name="Yokota A."/>
            <person name="Sjamsuridzal W."/>
        </authorList>
    </citation>
    <scope>NUCLEOTIDE SEQUENCE [LARGE SCALE GENOMIC DNA]</scope>
    <source>
        <strain evidence="1 2">S3.2.2.5</strain>
    </source>
</reference>
<protein>
    <submittedName>
        <fullName evidence="1">Uncharacterized protein</fullName>
    </submittedName>
</protein>
<dbReference type="EMBL" id="BSRI01000002">
    <property type="protein sequence ID" value="GLV57683.1"/>
    <property type="molecule type" value="Genomic_DNA"/>
</dbReference>
<keyword evidence="2" id="KW-1185">Reference proteome</keyword>